<protein>
    <submittedName>
        <fullName evidence="4">NACHT domain-containing protein</fullName>
    </submittedName>
</protein>
<dbReference type="InterPro" id="IPR054547">
    <property type="entry name" value="NNH1"/>
</dbReference>
<dbReference type="Pfam" id="PF05729">
    <property type="entry name" value="NACHT"/>
    <property type="match status" value="1"/>
</dbReference>
<reference evidence="5" key="1">
    <citation type="journal article" date="2019" name="Int. J. Syst. Evol. Microbiol.">
        <title>The Global Catalogue of Microorganisms (GCM) 10K type strain sequencing project: providing services to taxonomists for standard genome sequencing and annotation.</title>
        <authorList>
            <consortium name="The Broad Institute Genomics Platform"/>
            <consortium name="The Broad Institute Genome Sequencing Center for Infectious Disease"/>
            <person name="Wu L."/>
            <person name="Ma J."/>
        </authorList>
    </citation>
    <scope>NUCLEOTIDE SEQUENCE [LARGE SCALE GENOMIC DNA]</scope>
    <source>
        <strain evidence="5">TBRC 5832</strain>
    </source>
</reference>
<organism evidence="4 5">
    <name type="scientific">Actinoplanes subglobosus</name>
    <dbReference type="NCBI Taxonomy" id="1547892"/>
    <lineage>
        <taxon>Bacteria</taxon>
        <taxon>Bacillati</taxon>
        <taxon>Actinomycetota</taxon>
        <taxon>Actinomycetes</taxon>
        <taxon>Micromonosporales</taxon>
        <taxon>Micromonosporaceae</taxon>
        <taxon>Actinoplanes</taxon>
    </lineage>
</organism>
<dbReference type="PANTHER" id="PTHR46844">
    <property type="entry name" value="SLR5058 PROTEIN"/>
    <property type="match status" value="1"/>
</dbReference>
<keyword evidence="2" id="KW-0067">ATP-binding</keyword>
<comment type="caution">
    <text evidence="4">The sequence shown here is derived from an EMBL/GenBank/DDBJ whole genome shotgun (WGS) entry which is preliminary data.</text>
</comment>
<dbReference type="EMBL" id="JBHSBL010000019">
    <property type="protein sequence ID" value="MFC4068475.1"/>
    <property type="molecule type" value="Genomic_DNA"/>
</dbReference>
<dbReference type="InterPro" id="IPR007111">
    <property type="entry name" value="NACHT_NTPase"/>
</dbReference>
<evidence type="ECO:0000256" key="1">
    <source>
        <dbReference type="ARBA" id="ARBA00022741"/>
    </source>
</evidence>
<evidence type="ECO:0000256" key="2">
    <source>
        <dbReference type="ARBA" id="ARBA00022840"/>
    </source>
</evidence>
<keyword evidence="1" id="KW-0547">Nucleotide-binding</keyword>
<proteinExistence type="predicted"/>
<dbReference type="Gene3D" id="3.40.50.300">
    <property type="entry name" value="P-loop containing nucleotide triphosphate hydrolases"/>
    <property type="match status" value="1"/>
</dbReference>
<dbReference type="PANTHER" id="PTHR46844:SF1">
    <property type="entry name" value="SLR5058 PROTEIN"/>
    <property type="match status" value="1"/>
</dbReference>
<evidence type="ECO:0000259" key="3">
    <source>
        <dbReference type="PROSITE" id="PS50837"/>
    </source>
</evidence>
<dbReference type="PROSITE" id="PS50837">
    <property type="entry name" value="NACHT"/>
    <property type="match status" value="1"/>
</dbReference>
<name>A0ABV8J3D8_9ACTN</name>
<dbReference type="Gene3D" id="3.80.10.10">
    <property type="entry name" value="Ribonuclease Inhibitor"/>
    <property type="match status" value="1"/>
</dbReference>
<dbReference type="SUPFAM" id="SSF52540">
    <property type="entry name" value="P-loop containing nucleoside triphosphate hydrolases"/>
    <property type="match status" value="1"/>
</dbReference>
<dbReference type="InterPro" id="IPR027417">
    <property type="entry name" value="P-loop_NTPase"/>
</dbReference>
<accession>A0ABV8J3D8</accession>
<dbReference type="SUPFAM" id="SSF52058">
    <property type="entry name" value="L domain-like"/>
    <property type="match status" value="1"/>
</dbReference>
<evidence type="ECO:0000313" key="4">
    <source>
        <dbReference type="EMBL" id="MFC4068475.1"/>
    </source>
</evidence>
<feature type="domain" description="NACHT" evidence="3">
    <location>
        <begin position="285"/>
        <end position="619"/>
    </location>
</feature>
<dbReference type="RefSeq" id="WP_378069372.1">
    <property type="nucleotide sequence ID" value="NZ_JBHSBL010000019.1"/>
</dbReference>
<sequence>MGPIETALLRTASSLVSKAGVWWLGRRRSKRERETSLADLIGTGILDDMGVRGARRRVDDIVDVVYQRLEPLINQRDGGLPENEVLAALAAVSETLRDADLSDRAIFADDVDAALMARRLRRELADVPERAGLSEGAVHLYQRVLNESCVCLTQLLVQLGPFQARVGVQTLERLTAVAGAWAQVLDRVPMASLDAPAGDRFDDEFRRRYLAHVADKLDVLELFGVDVRRYRLQTKLSIAYISLSVTEAGGRAVRRGFRWKPGRFRQEHGGESTSVRAEQALGSADRILLRGEAGSGKTTLLQWVAVTAARQRFTGALESWNGRTPFRVRLRDYVKQALPPPEEFLDRLAGTIAGQAPALWVHRQLQVGAILLVDGVDEVPAGQRREVRVWLQDLLREYPDLRVVVTTRPAAASGSWLGAEGFASVFLERMSPADIKALIRHWHDAVGRADDLPCEPHRLPGYEQRLLAQLDGSAHLQNLAGSPLLCAMLCALNLDRDSNLPRKRMDIYQAAVDMLLFSRDDKRGVHNPLPDLTADDQLQVLQETAWWMTLNGRTELPRERAVELFGARLASIRHIEAPAGEVLDHVIERSGVFREPVPGRVDFVHRTFQEYLAAREAAYRGNAGALVERAHLDTWRETVILAAGHANQPVCRELFAGLLDRADELPQHARKLRLLAAACLETASWVDPVVLARIHGFLRELMPRTLAEARSVAAVGEPLLAQLPSDLSGLSEARATAVVASAALVNGPQAMAVLAGYAKDPRSRVQRQLAAAWEYFDPADYADQILAEAPLDNGEILVNSSSCIPFLGRLQHTVRTSVSLRQKVDLALFADVPGLYELTLSGGFIGGFRDLAGHGDSLRRLTVNHLDKDQDLRELEVLPGLEWLTIWNGFAGRVAPLPRLPRLTHLILDDYGIGADVFFEGSKLRSLSMWNCPELDPEWLSPLRQLEVFGLTNSVEPIGGITGLVDQLGSHPELQYLYLDRCPWLTDLEEIARLRNLSAFTIDESQVLDLRPLAALQELGWVSLISETDVFDITPLAGLPRLHTLQLGASVSDYDLSPLAGRAVTLSIPRHVRLRDGQVPPGIRVARV</sequence>
<dbReference type="InterPro" id="IPR032675">
    <property type="entry name" value="LRR_dom_sf"/>
</dbReference>
<dbReference type="Pfam" id="PF22733">
    <property type="entry name" value="NNH1"/>
    <property type="match status" value="1"/>
</dbReference>
<keyword evidence="5" id="KW-1185">Reference proteome</keyword>
<dbReference type="Proteomes" id="UP001595867">
    <property type="component" value="Unassembled WGS sequence"/>
</dbReference>
<gene>
    <name evidence="4" type="ORF">ACFO0C_26400</name>
</gene>
<evidence type="ECO:0000313" key="5">
    <source>
        <dbReference type="Proteomes" id="UP001595867"/>
    </source>
</evidence>